<protein>
    <recommendedName>
        <fullName evidence="11">tRNA-t(6)A37 methylthiotransferase</fullName>
        <ecNumber evidence="11">2.8.4.5</ecNumber>
    </recommendedName>
</protein>
<accession>M1Q5G3</accession>
<evidence type="ECO:0000256" key="1">
    <source>
        <dbReference type="ARBA" id="ARBA00002399"/>
    </source>
</evidence>
<dbReference type="AlphaFoldDB" id="M1Q5G3"/>
<dbReference type="SFLD" id="SFLDG01082">
    <property type="entry name" value="B12-binding_domain_containing"/>
    <property type="match status" value="1"/>
</dbReference>
<keyword evidence="7 11" id="KW-0479">Metal-binding</keyword>
<keyword evidence="6 11" id="KW-0819">tRNA processing</keyword>
<dbReference type="CDD" id="cd01335">
    <property type="entry name" value="Radical_SAM"/>
    <property type="match status" value="1"/>
</dbReference>
<dbReference type="InterPro" id="IPR013848">
    <property type="entry name" value="Methylthiotransferase_N"/>
</dbReference>
<proteinExistence type="inferred from homology"/>
<dbReference type="SMART" id="SM00729">
    <property type="entry name" value="Elp3"/>
    <property type="match status" value="1"/>
</dbReference>
<dbReference type="KEGG" id="mmaz:MmTuc01_2234"/>
<dbReference type="NCBIfam" id="TIGR01578">
    <property type="entry name" value="MiaB-like-B"/>
    <property type="match status" value="1"/>
</dbReference>
<comment type="similarity">
    <text evidence="2 11">Belongs to the methylthiotransferase family. CDKAL1 subfamily.</text>
</comment>
<comment type="catalytic activity">
    <reaction evidence="10 11">
        <text>N(6)-L-threonylcarbamoyladenosine(37) in tRNA + (sulfur carrier)-SH + AH2 + 2 S-adenosyl-L-methionine = 2-methylsulfanyl-N(6)-L-threonylcarbamoyladenosine(37) in tRNA + (sulfur carrier)-H + 5'-deoxyadenosine + L-methionine + A + S-adenosyl-L-homocysteine + 2 H(+)</text>
        <dbReference type="Rhea" id="RHEA:37075"/>
        <dbReference type="Rhea" id="RHEA-COMP:10163"/>
        <dbReference type="Rhea" id="RHEA-COMP:11092"/>
        <dbReference type="Rhea" id="RHEA-COMP:14737"/>
        <dbReference type="Rhea" id="RHEA-COMP:14739"/>
        <dbReference type="ChEBI" id="CHEBI:13193"/>
        <dbReference type="ChEBI" id="CHEBI:15378"/>
        <dbReference type="ChEBI" id="CHEBI:17319"/>
        <dbReference type="ChEBI" id="CHEBI:17499"/>
        <dbReference type="ChEBI" id="CHEBI:29917"/>
        <dbReference type="ChEBI" id="CHEBI:57844"/>
        <dbReference type="ChEBI" id="CHEBI:57856"/>
        <dbReference type="ChEBI" id="CHEBI:59789"/>
        <dbReference type="ChEBI" id="CHEBI:64428"/>
        <dbReference type="ChEBI" id="CHEBI:74418"/>
        <dbReference type="ChEBI" id="CHEBI:74420"/>
        <dbReference type="EC" id="2.8.4.5"/>
    </reaction>
</comment>
<dbReference type="Pfam" id="PF00919">
    <property type="entry name" value="UPF0004"/>
    <property type="match status" value="1"/>
</dbReference>
<keyword evidence="8 11" id="KW-0408">Iron</keyword>
<dbReference type="GO" id="GO:0035598">
    <property type="term" value="F:tRNA (N(6)-L-threonylcarbamoyladenosine(37)-C(2))-methylthiotransferase activity"/>
    <property type="evidence" value="ECO:0007669"/>
    <property type="project" value="UniProtKB-UniRule"/>
</dbReference>
<evidence type="ECO:0000313" key="17">
    <source>
        <dbReference type="Proteomes" id="UP000011718"/>
    </source>
</evidence>
<comment type="function">
    <text evidence="1 11">Catalyzes the methylthiolation of N6-threonylcarbamoyladenosine (t(6)A), leading to the formation of 2-methylthio-N6-threonylcarbamoyladenosine (ms(2)t(6)A) at position 37 in tRNAs that read codons beginning with adenine.</text>
</comment>
<comment type="cofactor">
    <cofactor evidence="11">
        <name>[4Fe-4S] cluster</name>
        <dbReference type="ChEBI" id="CHEBI:49883"/>
    </cofactor>
    <text evidence="11">Binds 1 or 2 [4Fe-4S] cluster. One cluster is coordinated with 3 cysteines and an exchangeable S-adenosyl-L-methionine.</text>
</comment>
<name>M1Q5G3_METMZ</name>
<dbReference type="SUPFAM" id="SSF102114">
    <property type="entry name" value="Radical SAM enzymes"/>
    <property type="match status" value="1"/>
</dbReference>
<dbReference type="PROSITE" id="PS51449">
    <property type="entry name" value="MTTASE_N"/>
    <property type="match status" value="1"/>
</dbReference>
<feature type="domain" description="Radical SAM core" evidence="15">
    <location>
        <begin position="142"/>
        <end position="371"/>
    </location>
</feature>
<sequence length="458" mass="51857">MKVYLESFGCSASQASAEIMKASIRKLGHELLSPENAGQAEVYICNSCTVKYTTEQKILYKIRSMGEKGVQVIVSGCMPEVQLEDILHANPEAHILGVNAVSRLGDLLFTIEQRKKTGIPGGERLEIRTSEPQGFLNVPRERSNPNIHICQISQGCNFACSYCIVKHARGKLLSFPPEEILEDIRSAVADGCREIWLTSQDDSQYGMDTGVKLPELLRAISEIPGDFKVRVGMMNPFSVLPILDDLVDAFDSDKIFKLLHLPIQSASHSVLKKMNRLHKMDSVNEIITKFRARFEDLSLFTDIIVGFCDETDEDFEETIEWVKKYRPEKINISRYSPRPHTKAFSFRNLDSRISVKRSHQLHKVCEQIKIESKNEMIGWKGRVFVSKYTEIGDVLTRTDSYRPVVISGSDLRPGQYDEVEITGAKPGYFLGKVNYLCIQLSNIFYLILPILYNLLFSG</sequence>
<dbReference type="Gene3D" id="3.40.50.12160">
    <property type="entry name" value="Methylthiotransferase, N-terminal domain"/>
    <property type="match status" value="1"/>
</dbReference>
<keyword evidence="5 11" id="KW-0949">S-adenosyl-L-methionine</keyword>
<dbReference type="GO" id="GO:0051539">
    <property type="term" value="F:4 iron, 4 sulfur cluster binding"/>
    <property type="evidence" value="ECO:0007669"/>
    <property type="project" value="UniProtKB-UniRule"/>
</dbReference>
<evidence type="ECO:0000256" key="6">
    <source>
        <dbReference type="ARBA" id="ARBA00022694"/>
    </source>
</evidence>
<evidence type="ECO:0000256" key="12">
    <source>
        <dbReference type="SAM" id="Phobius"/>
    </source>
</evidence>
<dbReference type="InterPro" id="IPR005839">
    <property type="entry name" value="Methylthiotransferase"/>
</dbReference>
<dbReference type="EC" id="2.8.4.5" evidence="11"/>
<dbReference type="InterPro" id="IPR023404">
    <property type="entry name" value="rSAM_horseshoe"/>
</dbReference>
<evidence type="ECO:0000256" key="2">
    <source>
        <dbReference type="ARBA" id="ARBA00008616"/>
    </source>
</evidence>
<dbReference type="PANTHER" id="PTHR11918">
    <property type="entry name" value="RADICAL SAM PROTEINS"/>
    <property type="match status" value="1"/>
</dbReference>
<dbReference type="FunFam" id="3.80.30.20:FF:000002">
    <property type="entry name" value="threonylcarbamoyladenosine tRNA methylthiotransferase isoform X2"/>
    <property type="match status" value="1"/>
</dbReference>
<gene>
    <name evidence="16" type="ORF">MmTuc01_2234</name>
</gene>
<dbReference type="Proteomes" id="UP000011718">
    <property type="component" value="Chromosome"/>
</dbReference>
<evidence type="ECO:0000259" key="13">
    <source>
        <dbReference type="PROSITE" id="PS50926"/>
    </source>
</evidence>
<evidence type="ECO:0000256" key="10">
    <source>
        <dbReference type="ARBA" id="ARBA00051661"/>
    </source>
</evidence>
<dbReference type="PROSITE" id="PS50926">
    <property type="entry name" value="TRAM"/>
    <property type="match status" value="1"/>
</dbReference>
<keyword evidence="12" id="KW-1133">Transmembrane helix</keyword>
<feature type="domain" description="MTTase N-terminal" evidence="14">
    <location>
        <begin position="1"/>
        <end position="113"/>
    </location>
</feature>
<dbReference type="InterPro" id="IPR038135">
    <property type="entry name" value="Methylthiotransferase_N_sf"/>
</dbReference>
<organism evidence="16 17">
    <name type="scientific">Methanosarcina mazei Tuc01</name>
    <dbReference type="NCBI Taxonomy" id="1236903"/>
    <lineage>
        <taxon>Archaea</taxon>
        <taxon>Methanobacteriati</taxon>
        <taxon>Methanobacteriota</taxon>
        <taxon>Stenosarchaea group</taxon>
        <taxon>Methanomicrobia</taxon>
        <taxon>Methanosarcinales</taxon>
        <taxon>Methanosarcinaceae</taxon>
        <taxon>Methanosarcina</taxon>
    </lineage>
</organism>
<dbReference type="InterPro" id="IPR006638">
    <property type="entry name" value="Elp3/MiaA/NifB-like_rSAM"/>
</dbReference>
<evidence type="ECO:0000256" key="4">
    <source>
        <dbReference type="ARBA" id="ARBA00022679"/>
    </source>
</evidence>
<dbReference type="SFLD" id="SFLDS00029">
    <property type="entry name" value="Radical_SAM"/>
    <property type="match status" value="1"/>
</dbReference>
<dbReference type="GO" id="GO:0046872">
    <property type="term" value="F:metal ion binding"/>
    <property type="evidence" value="ECO:0007669"/>
    <property type="project" value="UniProtKB-UniRule"/>
</dbReference>
<dbReference type="NCBIfam" id="TIGR00089">
    <property type="entry name" value="MiaB/RimO family radical SAM methylthiotransferase"/>
    <property type="match status" value="1"/>
</dbReference>
<dbReference type="PROSITE" id="PS51918">
    <property type="entry name" value="RADICAL_SAM"/>
    <property type="match status" value="1"/>
</dbReference>
<dbReference type="BioCyc" id="MMAZ1236903:G139K-2141-MONOMER"/>
<dbReference type="InterPro" id="IPR006466">
    <property type="entry name" value="MiaB-like_arc_euk"/>
</dbReference>
<evidence type="ECO:0000256" key="9">
    <source>
        <dbReference type="ARBA" id="ARBA00023014"/>
    </source>
</evidence>
<dbReference type="InterPro" id="IPR007197">
    <property type="entry name" value="rSAM"/>
</dbReference>
<dbReference type="InterPro" id="IPR002792">
    <property type="entry name" value="TRAM_dom"/>
</dbReference>
<evidence type="ECO:0000256" key="3">
    <source>
        <dbReference type="ARBA" id="ARBA00022485"/>
    </source>
</evidence>
<dbReference type="HOGENOM" id="CLU_018697_4_2_2"/>
<keyword evidence="4 11" id="KW-0808">Transferase</keyword>
<reference evidence="16 17" key="1">
    <citation type="journal article" date="2013" name="Genome Announc.">
        <title>Complete Genome of a Methanosarcina mazei Strain Isolated from Sediment Samples from an Amazonian Flooded Area.</title>
        <authorList>
            <person name="Assis das Gracas D."/>
            <person name="Thiago Juca Ramos R."/>
            <person name="Vieira Araujo A.C."/>
            <person name="Zahlouth R."/>
            <person name="Ribeiro Carneiro A."/>
            <person name="Souza Lopes T."/>
            <person name="Azevedo Barauna R."/>
            <person name="Azevedo V."/>
            <person name="Cruz Schneider M.P."/>
            <person name="Pellizari V.H."/>
            <person name="Silva A."/>
        </authorList>
    </citation>
    <scope>NUCLEOTIDE SEQUENCE [LARGE SCALE GENOMIC DNA]</scope>
    <source>
        <strain evidence="16 17">Tuc01</strain>
    </source>
</reference>
<evidence type="ECO:0000259" key="15">
    <source>
        <dbReference type="PROSITE" id="PS51918"/>
    </source>
</evidence>
<keyword evidence="9 11" id="KW-0411">Iron-sulfur</keyword>
<dbReference type="PANTHER" id="PTHR11918:SF45">
    <property type="entry name" value="THREONYLCARBAMOYLADENOSINE TRNA METHYLTHIOTRANSFERASE"/>
    <property type="match status" value="1"/>
</dbReference>
<evidence type="ECO:0000259" key="14">
    <source>
        <dbReference type="PROSITE" id="PS51449"/>
    </source>
</evidence>
<keyword evidence="3 11" id="KW-0004">4Fe-4S</keyword>
<evidence type="ECO:0000256" key="11">
    <source>
        <dbReference type="RuleBase" id="RU368081"/>
    </source>
</evidence>
<dbReference type="EMBL" id="CP004144">
    <property type="protein sequence ID" value="AGF97560.1"/>
    <property type="molecule type" value="Genomic_DNA"/>
</dbReference>
<feature type="transmembrane region" description="Helical" evidence="12">
    <location>
        <begin position="433"/>
        <end position="455"/>
    </location>
</feature>
<dbReference type="Pfam" id="PF04055">
    <property type="entry name" value="Radical_SAM"/>
    <property type="match status" value="1"/>
</dbReference>
<dbReference type="InterPro" id="IPR058240">
    <property type="entry name" value="rSAM_sf"/>
</dbReference>
<feature type="domain" description="TRAM" evidence="13">
    <location>
        <begin position="374"/>
        <end position="435"/>
    </location>
</feature>
<dbReference type="Gene3D" id="3.80.30.20">
    <property type="entry name" value="tm_1862 like domain"/>
    <property type="match status" value="1"/>
</dbReference>
<evidence type="ECO:0000313" key="16">
    <source>
        <dbReference type="EMBL" id="AGF97560.1"/>
    </source>
</evidence>
<evidence type="ECO:0000256" key="5">
    <source>
        <dbReference type="ARBA" id="ARBA00022691"/>
    </source>
</evidence>
<keyword evidence="12" id="KW-0472">Membrane</keyword>
<evidence type="ECO:0000256" key="7">
    <source>
        <dbReference type="ARBA" id="ARBA00022723"/>
    </source>
</evidence>
<keyword evidence="12" id="KW-0812">Transmembrane</keyword>
<evidence type="ECO:0000256" key="8">
    <source>
        <dbReference type="ARBA" id="ARBA00023004"/>
    </source>
</evidence>